<gene>
    <name evidence="1" type="ORF">J3495_01245</name>
</gene>
<accession>A0A940X5F3</accession>
<organism evidence="1 2">
    <name type="scientific">Flavobacterium geliluteum</name>
    <dbReference type="NCBI Taxonomy" id="2816120"/>
    <lineage>
        <taxon>Bacteria</taxon>
        <taxon>Pseudomonadati</taxon>
        <taxon>Bacteroidota</taxon>
        <taxon>Flavobacteriia</taxon>
        <taxon>Flavobacteriales</taxon>
        <taxon>Flavobacteriaceae</taxon>
        <taxon>Flavobacterium</taxon>
    </lineage>
</organism>
<comment type="caution">
    <text evidence="1">The sequence shown here is derived from an EMBL/GenBank/DDBJ whole genome shotgun (WGS) entry which is preliminary data.</text>
</comment>
<reference evidence="1 2" key="1">
    <citation type="submission" date="2021-03" db="EMBL/GenBank/DDBJ databases">
        <title>Flavobacterium Flabelliformis Sp. Nov. And Flavobacterium Geliluteum Sp. Nov., Two Novel Multidrug Resistant Psychrophilic Species Isolated From Antarctica.</title>
        <authorList>
            <person name="Kralova S."/>
            <person name="Busse H.J."/>
            <person name="Bezdicek M."/>
            <person name="Nykrynova M."/>
            <person name="Kroupova E."/>
            <person name="Krsek D."/>
            <person name="Sedlacek I."/>
        </authorList>
    </citation>
    <scope>NUCLEOTIDE SEQUENCE [LARGE SCALE GENOMIC DNA]</scope>
    <source>
        <strain evidence="1 2">P7388</strain>
    </source>
</reference>
<evidence type="ECO:0000313" key="1">
    <source>
        <dbReference type="EMBL" id="MBP4136699.1"/>
    </source>
</evidence>
<dbReference type="EMBL" id="JAGFBV010000001">
    <property type="protein sequence ID" value="MBP4136699.1"/>
    <property type="molecule type" value="Genomic_DNA"/>
</dbReference>
<dbReference type="Proteomes" id="UP000675047">
    <property type="component" value="Unassembled WGS sequence"/>
</dbReference>
<name>A0A940X5F3_9FLAO</name>
<sequence length="283" mass="31585">MKKYIIHYIASISMITVLLGTSLNSYAQDKKQEFSIAVGGPFSFLQYNTPGEIVNGNGFNAGLRYAYYLSETISINLGVEYQTYRSTSKFGAINGQYNAVDDENESFQFRYKGTNFREDQKLGYVNIPIGIQFETPGTTQLYLAAGAKVGFATTGTYETTMSNLTTSGYYPQYNVELFSPAFAGFASTNNFKTAKQDLTTEVAYSATFETGLKQSLGDRNSVYIGLYLDYGLNNIYDKASDKNLVQYNAEQPVQLDYNTVLSSSYANDVRLVSYGLKLRFAFR</sequence>
<dbReference type="RefSeq" id="WP_210664742.1">
    <property type="nucleotide sequence ID" value="NZ_JAGFBV010000001.1"/>
</dbReference>
<protein>
    <recommendedName>
        <fullName evidence="3">Outer membrane protein beta-barrel domain-containing protein</fullName>
    </recommendedName>
</protein>
<keyword evidence="2" id="KW-1185">Reference proteome</keyword>
<proteinExistence type="predicted"/>
<evidence type="ECO:0008006" key="3">
    <source>
        <dbReference type="Google" id="ProtNLM"/>
    </source>
</evidence>
<dbReference type="AlphaFoldDB" id="A0A940X5F3"/>
<evidence type="ECO:0000313" key="2">
    <source>
        <dbReference type="Proteomes" id="UP000675047"/>
    </source>
</evidence>